<dbReference type="GO" id="GO:0006457">
    <property type="term" value="P:protein folding"/>
    <property type="evidence" value="ECO:0007669"/>
    <property type="project" value="InterPro"/>
</dbReference>
<gene>
    <name evidence="8" type="ORF">D7I45_04225</name>
</gene>
<dbReference type="InterPro" id="IPR020892">
    <property type="entry name" value="Cyclophilin-type_PPIase_CS"/>
</dbReference>
<dbReference type="PROSITE" id="PS50072">
    <property type="entry name" value="CSA_PPIASE_2"/>
    <property type="match status" value="1"/>
</dbReference>
<organism evidence="8 9">
    <name type="scientific">Apilactobacillus bombintestini</name>
    <dbReference type="NCBI Taxonomy" id="2419772"/>
    <lineage>
        <taxon>Bacteria</taxon>
        <taxon>Bacillati</taxon>
        <taxon>Bacillota</taxon>
        <taxon>Bacilli</taxon>
        <taxon>Lactobacillales</taxon>
        <taxon>Lactobacillaceae</taxon>
        <taxon>Apilactobacillus</taxon>
    </lineage>
</organism>
<evidence type="ECO:0000313" key="8">
    <source>
        <dbReference type="EMBL" id="AYF93121.1"/>
    </source>
</evidence>
<dbReference type="PRINTS" id="PR00153">
    <property type="entry name" value="CSAPPISMRASE"/>
</dbReference>
<dbReference type="Gene3D" id="2.40.100.10">
    <property type="entry name" value="Cyclophilin-like"/>
    <property type="match status" value="1"/>
</dbReference>
<evidence type="ECO:0000256" key="6">
    <source>
        <dbReference type="RuleBase" id="RU363019"/>
    </source>
</evidence>
<accession>A0A387AUU6</accession>
<dbReference type="OrthoDB" id="9807797at2"/>
<dbReference type="SUPFAM" id="SSF50891">
    <property type="entry name" value="Cyclophilin-like"/>
    <property type="match status" value="1"/>
</dbReference>
<dbReference type="RefSeq" id="WP_120784885.1">
    <property type="nucleotide sequence ID" value="NZ_CP032626.1"/>
</dbReference>
<proteinExistence type="inferred from homology"/>
<evidence type="ECO:0000313" key="9">
    <source>
        <dbReference type="Proteomes" id="UP000272003"/>
    </source>
</evidence>
<dbReference type="PANTHER" id="PTHR45625">
    <property type="entry name" value="PEPTIDYL-PROLYL CIS-TRANS ISOMERASE-RELATED"/>
    <property type="match status" value="1"/>
</dbReference>
<feature type="domain" description="PPIase cyclophilin-type" evidence="7">
    <location>
        <begin position="15"/>
        <end position="193"/>
    </location>
</feature>
<evidence type="ECO:0000256" key="4">
    <source>
        <dbReference type="ARBA" id="ARBA00023110"/>
    </source>
</evidence>
<evidence type="ECO:0000256" key="3">
    <source>
        <dbReference type="ARBA" id="ARBA00007365"/>
    </source>
</evidence>
<reference evidence="8 9" key="1">
    <citation type="submission" date="2018-09" db="EMBL/GenBank/DDBJ databases">
        <title>Genome sequencing of strain BHWM-4.</title>
        <authorList>
            <person name="Heo J."/>
            <person name="Kim S.-J."/>
            <person name="Kwon S.-W."/>
        </authorList>
    </citation>
    <scope>NUCLEOTIDE SEQUENCE [LARGE SCALE GENOMIC DNA]</scope>
    <source>
        <strain evidence="8 9">BHWM-4</strain>
    </source>
</reference>
<evidence type="ECO:0000259" key="7">
    <source>
        <dbReference type="PROSITE" id="PS50072"/>
    </source>
</evidence>
<dbReference type="Proteomes" id="UP000272003">
    <property type="component" value="Chromosome"/>
</dbReference>
<dbReference type="EMBL" id="CP032626">
    <property type="protein sequence ID" value="AYF93121.1"/>
    <property type="molecule type" value="Genomic_DNA"/>
</dbReference>
<dbReference type="KEGG" id="abom:D7I45_04225"/>
<comment type="function">
    <text evidence="2 6">PPIases accelerate the folding of proteins. It catalyzes the cis-trans isomerization of proline imidic peptide bonds in oligopeptides.</text>
</comment>
<dbReference type="InterPro" id="IPR029000">
    <property type="entry name" value="Cyclophilin-like_dom_sf"/>
</dbReference>
<dbReference type="Pfam" id="PF00160">
    <property type="entry name" value="Pro_isomerase"/>
    <property type="match status" value="1"/>
</dbReference>
<dbReference type="EC" id="5.2.1.8" evidence="6"/>
<dbReference type="InterPro" id="IPR024936">
    <property type="entry name" value="Cyclophilin-type_PPIase"/>
</dbReference>
<evidence type="ECO:0000256" key="1">
    <source>
        <dbReference type="ARBA" id="ARBA00000971"/>
    </source>
</evidence>
<dbReference type="PIRSF" id="PIRSF001467">
    <property type="entry name" value="Peptidylpro_ismrse"/>
    <property type="match status" value="1"/>
</dbReference>
<comment type="catalytic activity">
    <reaction evidence="1 6">
        <text>[protein]-peptidylproline (omega=180) = [protein]-peptidylproline (omega=0)</text>
        <dbReference type="Rhea" id="RHEA:16237"/>
        <dbReference type="Rhea" id="RHEA-COMP:10747"/>
        <dbReference type="Rhea" id="RHEA-COMP:10748"/>
        <dbReference type="ChEBI" id="CHEBI:83833"/>
        <dbReference type="ChEBI" id="CHEBI:83834"/>
        <dbReference type="EC" id="5.2.1.8"/>
    </reaction>
</comment>
<dbReference type="InterPro" id="IPR044666">
    <property type="entry name" value="Cyclophilin_A-like"/>
</dbReference>
<comment type="similarity">
    <text evidence="3 6">Belongs to the cyclophilin-type PPIase family.</text>
</comment>
<evidence type="ECO:0000256" key="5">
    <source>
        <dbReference type="ARBA" id="ARBA00023235"/>
    </source>
</evidence>
<dbReference type="AlphaFoldDB" id="A0A387AUU6"/>
<protein>
    <recommendedName>
        <fullName evidence="6">Peptidyl-prolyl cis-trans isomerase</fullName>
        <shortName evidence="6">PPIase</shortName>
        <ecNumber evidence="6">5.2.1.8</ecNumber>
    </recommendedName>
</protein>
<evidence type="ECO:0000256" key="2">
    <source>
        <dbReference type="ARBA" id="ARBA00002388"/>
    </source>
</evidence>
<dbReference type="GO" id="GO:0003755">
    <property type="term" value="F:peptidyl-prolyl cis-trans isomerase activity"/>
    <property type="evidence" value="ECO:0007669"/>
    <property type="project" value="UniProtKB-UniRule"/>
</dbReference>
<keyword evidence="5 6" id="KW-0413">Isomerase</keyword>
<keyword evidence="9" id="KW-1185">Reference proteome</keyword>
<name>A0A387AUU6_9LACO</name>
<dbReference type="PANTHER" id="PTHR45625:SF4">
    <property type="entry name" value="PEPTIDYLPROLYL ISOMERASE DOMAIN AND WD REPEAT-CONTAINING PROTEIN 1"/>
    <property type="match status" value="1"/>
</dbReference>
<keyword evidence="4 6" id="KW-0697">Rotamase</keyword>
<dbReference type="InterPro" id="IPR002130">
    <property type="entry name" value="Cyclophilin-type_PPIase_dom"/>
</dbReference>
<dbReference type="PROSITE" id="PS00170">
    <property type="entry name" value="CSA_PPIASE_1"/>
    <property type="match status" value="1"/>
</dbReference>
<sequence>MQYPQLNVNEQSKPMAIIKTNYGDIQLVLFPKEAPQTVENFTKLAEVGYYDNTSFHRVIKDFMIQGGDPTATGAGGESIWNRPFDDEFSKYLYNIRGALSMANSGPNTNGSQFFIVQNKNLPDNLVELMKKAKFPQEIIDEYVKRGGTPWLDFRHTVFGQVVKGMEIVDEIADAKVDDNDKPLQEVTVNKIEIFN</sequence>